<keyword evidence="6" id="KW-1185">Reference proteome</keyword>
<dbReference type="PANTHER" id="PTHR42756:SF1">
    <property type="entry name" value="TRANSCRIPTIONAL REPRESSOR OF EMRAB OPERON"/>
    <property type="match status" value="1"/>
</dbReference>
<dbReference type="Pfam" id="PF01047">
    <property type="entry name" value="MarR"/>
    <property type="match status" value="1"/>
</dbReference>
<dbReference type="PROSITE" id="PS50995">
    <property type="entry name" value="HTH_MARR_2"/>
    <property type="match status" value="1"/>
</dbReference>
<keyword evidence="1" id="KW-0805">Transcription regulation</keyword>
<comment type="caution">
    <text evidence="5">The sequence shown here is derived from an EMBL/GenBank/DDBJ whole genome shotgun (WGS) entry which is preliminary data.</text>
</comment>
<organism evidence="5 6">
    <name type="scientific">Candidatus Chloroploca asiatica</name>
    <dbReference type="NCBI Taxonomy" id="1506545"/>
    <lineage>
        <taxon>Bacteria</taxon>
        <taxon>Bacillati</taxon>
        <taxon>Chloroflexota</taxon>
        <taxon>Chloroflexia</taxon>
        <taxon>Chloroflexales</taxon>
        <taxon>Chloroflexineae</taxon>
        <taxon>Oscillochloridaceae</taxon>
        <taxon>Candidatus Chloroploca</taxon>
    </lineage>
</organism>
<sequence>MNNDPKPISKSISFILARVCIAHHYHANKLLSKIGLYPSQELVLQYLWQEDKLTQSQLAQKHGVQLQTIHKMVGRMERAGLVTKQEDESDLRMSRIHLTSKGREMQTVTEAVWEQLEQETLADFTVEEQYILRRLLHKLEENLTEN</sequence>
<feature type="domain" description="HTH marR-type" evidence="4">
    <location>
        <begin position="9"/>
        <end position="141"/>
    </location>
</feature>
<dbReference type="EMBL" id="LYXE01000043">
    <property type="protein sequence ID" value="PDW00405.1"/>
    <property type="molecule type" value="Genomic_DNA"/>
</dbReference>
<dbReference type="GO" id="GO:0003700">
    <property type="term" value="F:DNA-binding transcription factor activity"/>
    <property type="evidence" value="ECO:0007669"/>
    <property type="project" value="InterPro"/>
</dbReference>
<dbReference type="RefSeq" id="WP_172450604.1">
    <property type="nucleotide sequence ID" value="NZ_LYXE01000043.1"/>
</dbReference>
<evidence type="ECO:0000256" key="1">
    <source>
        <dbReference type="ARBA" id="ARBA00023015"/>
    </source>
</evidence>
<dbReference type="SUPFAM" id="SSF46785">
    <property type="entry name" value="Winged helix' DNA-binding domain"/>
    <property type="match status" value="1"/>
</dbReference>
<evidence type="ECO:0000256" key="3">
    <source>
        <dbReference type="ARBA" id="ARBA00023163"/>
    </source>
</evidence>
<dbReference type="InterPro" id="IPR000835">
    <property type="entry name" value="HTH_MarR-typ"/>
</dbReference>
<protein>
    <recommendedName>
        <fullName evidence="4">HTH marR-type domain-containing protein</fullName>
    </recommendedName>
</protein>
<gene>
    <name evidence="5" type="ORF">A9Q02_21780</name>
</gene>
<evidence type="ECO:0000313" key="5">
    <source>
        <dbReference type="EMBL" id="PDW00405.1"/>
    </source>
</evidence>
<evidence type="ECO:0000256" key="2">
    <source>
        <dbReference type="ARBA" id="ARBA00023125"/>
    </source>
</evidence>
<dbReference type="AlphaFoldDB" id="A0A2H3L1S5"/>
<dbReference type="PRINTS" id="PR00598">
    <property type="entry name" value="HTHMARR"/>
</dbReference>
<evidence type="ECO:0000259" key="4">
    <source>
        <dbReference type="PROSITE" id="PS50995"/>
    </source>
</evidence>
<keyword evidence="2" id="KW-0238">DNA-binding</keyword>
<dbReference type="InterPro" id="IPR036388">
    <property type="entry name" value="WH-like_DNA-bd_sf"/>
</dbReference>
<dbReference type="Proteomes" id="UP000220922">
    <property type="component" value="Unassembled WGS sequence"/>
</dbReference>
<name>A0A2H3L1S5_9CHLR</name>
<accession>A0A2H3L1S5</accession>
<dbReference type="PANTHER" id="PTHR42756">
    <property type="entry name" value="TRANSCRIPTIONAL REGULATOR, MARR"/>
    <property type="match status" value="1"/>
</dbReference>
<dbReference type="GO" id="GO:0003677">
    <property type="term" value="F:DNA binding"/>
    <property type="evidence" value="ECO:0007669"/>
    <property type="project" value="UniProtKB-KW"/>
</dbReference>
<dbReference type="InterPro" id="IPR036390">
    <property type="entry name" value="WH_DNA-bd_sf"/>
</dbReference>
<reference evidence="5 6" key="1">
    <citation type="submission" date="2016-05" db="EMBL/GenBank/DDBJ databases">
        <authorList>
            <person name="Lavstsen T."/>
            <person name="Jespersen J.S."/>
        </authorList>
    </citation>
    <scope>NUCLEOTIDE SEQUENCE [LARGE SCALE GENOMIC DNA]</scope>
    <source>
        <strain evidence="5 6">B7-9</strain>
    </source>
</reference>
<proteinExistence type="predicted"/>
<keyword evidence="3" id="KW-0804">Transcription</keyword>
<evidence type="ECO:0000313" key="6">
    <source>
        <dbReference type="Proteomes" id="UP000220922"/>
    </source>
</evidence>
<dbReference type="SMART" id="SM00347">
    <property type="entry name" value="HTH_MARR"/>
    <property type="match status" value="1"/>
</dbReference>
<dbReference type="Gene3D" id="1.10.10.10">
    <property type="entry name" value="Winged helix-like DNA-binding domain superfamily/Winged helix DNA-binding domain"/>
    <property type="match status" value="1"/>
</dbReference>